<dbReference type="Proteomes" id="UP000238949">
    <property type="component" value="Unassembled WGS sequence"/>
</dbReference>
<feature type="transmembrane region" description="Helical" evidence="7">
    <location>
        <begin position="237"/>
        <end position="257"/>
    </location>
</feature>
<keyword evidence="4 7" id="KW-0812">Transmembrane</keyword>
<evidence type="ECO:0000256" key="1">
    <source>
        <dbReference type="ARBA" id="ARBA00004651"/>
    </source>
</evidence>
<accession>A0A2S9V6H5</accession>
<keyword evidence="9" id="KW-1185">Reference proteome</keyword>
<keyword evidence="5 7" id="KW-1133">Transmembrane helix</keyword>
<keyword evidence="6 7" id="KW-0472">Membrane</keyword>
<evidence type="ECO:0000256" key="5">
    <source>
        <dbReference type="ARBA" id="ARBA00022989"/>
    </source>
</evidence>
<evidence type="ECO:0000256" key="3">
    <source>
        <dbReference type="ARBA" id="ARBA00022475"/>
    </source>
</evidence>
<dbReference type="InterPro" id="IPR007140">
    <property type="entry name" value="DUF350"/>
</dbReference>
<protein>
    <recommendedName>
        <fullName evidence="10">DUF350 domain-containing protein</fullName>
    </recommendedName>
</protein>
<gene>
    <name evidence="8" type="ORF">C6Y40_19215</name>
</gene>
<keyword evidence="3" id="KW-1003">Cell membrane</keyword>
<dbReference type="EMBL" id="PVNP01000193">
    <property type="protein sequence ID" value="PRO72052.1"/>
    <property type="molecule type" value="Genomic_DNA"/>
</dbReference>
<feature type="transmembrane region" description="Helical" evidence="7">
    <location>
        <begin position="53"/>
        <end position="75"/>
    </location>
</feature>
<evidence type="ECO:0000256" key="4">
    <source>
        <dbReference type="ARBA" id="ARBA00022692"/>
    </source>
</evidence>
<feature type="transmembrane region" description="Helical" evidence="7">
    <location>
        <begin position="14"/>
        <end position="32"/>
    </location>
</feature>
<evidence type="ECO:0000256" key="7">
    <source>
        <dbReference type="SAM" id="Phobius"/>
    </source>
</evidence>
<dbReference type="PANTHER" id="PTHR40043:SF1">
    <property type="entry name" value="UPF0719 INNER MEMBRANE PROTEIN YJFL"/>
    <property type="match status" value="1"/>
</dbReference>
<feature type="transmembrane region" description="Helical" evidence="7">
    <location>
        <begin position="278"/>
        <end position="299"/>
    </location>
</feature>
<evidence type="ECO:0008006" key="10">
    <source>
        <dbReference type="Google" id="ProtNLM"/>
    </source>
</evidence>
<evidence type="ECO:0000313" key="9">
    <source>
        <dbReference type="Proteomes" id="UP000238949"/>
    </source>
</evidence>
<dbReference type="PANTHER" id="PTHR40043">
    <property type="entry name" value="UPF0719 INNER MEMBRANE PROTEIN YJFL"/>
    <property type="match status" value="1"/>
</dbReference>
<dbReference type="RefSeq" id="WP_105936020.1">
    <property type="nucleotide sequence ID" value="NZ_PVNP01000193.1"/>
</dbReference>
<feature type="transmembrane region" description="Helical" evidence="7">
    <location>
        <begin position="87"/>
        <end position="107"/>
    </location>
</feature>
<organism evidence="8 9">
    <name type="scientific">Alteromonas alba</name>
    <dbReference type="NCBI Taxonomy" id="2079529"/>
    <lineage>
        <taxon>Bacteria</taxon>
        <taxon>Pseudomonadati</taxon>
        <taxon>Pseudomonadota</taxon>
        <taxon>Gammaproteobacteria</taxon>
        <taxon>Alteromonadales</taxon>
        <taxon>Alteromonadaceae</taxon>
        <taxon>Alteromonas/Salinimonas group</taxon>
        <taxon>Alteromonas</taxon>
    </lineage>
</organism>
<evidence type="ECO:0000256" key="2">
    <source>
        <dbReference type="ARBA" id="ARBA00005779"/>
    </source>
</evidence>
<dbReference type="GO" id="GO:0005886">
    <property type="term" value="C:plasma membrane"/>
    <property type="evidence" value="ECO:0007669"/>
    <property type="project" value="UniProtKB-SubCell"/>
</dbReference>
<feature type="transmembrane region" description="Helical" evidence="7">
    <location>
        <begin position="156"/>
        <end position="180"/>
    </location>
</feature>
<feature type="transmembrane region" description="Helical" evidence="7">
    <location>
        <begin position="127"/>
        <end position="150"/>
    </location>
</feature>
<sequence>MEILVKLVPLARDLWVYVAIDVGLALLLLLVMKWLSRSRAKVSVSDELGVKDNFAFGISVAGGMLSLCLVLSSVVGRHVGQGYEQAAIGMVIFGIIGIFLVKVGRFAHDKIVLDAVDTQHKVSDRNVSVALVDASSLVSSAIILRSIMVWVDGSDVNAMIAIVTGFLVVLTILLIMTRIYEMRYAMQNQNHSFQSALDTGQLALAVQHAGNLLGTAIVVSSAGALLSYSPEGYVSNVTGWLVTSVSLSLLLWVLVAFSKRAILNGINYQKEVDEQHNVGVAAVELTLSIGLAMILSSVLSSSAG</sequence>
<dbReference type="Pfam" id="PF03994">
    <property type="entry name" value="DUF350"/>
    <property type="match status" value="2"/>
</dbReference>
<comment type="subcellular location">
    <subcellularLocation>
        <location evidence="1">Cell membrane</location>
        <topology evidence="1">Multi-pass membrane protein</topology>
    </subcellularLocation>
</comment>
<proteinExistence type="inferred from homology"/>
<evidence type="ECO:0000313" key="8">
    <source>
        <dbReference type="EMBL" id="PRO72052.1"/>
    </source>
</evidence>
<evidence type="ECO:0000256" key="6">
    <source>
        <dbReference type="ARBA" id="ARBA00023136"/>
    </source>
</evidence>
<dbReference type="OrthoDB" id="6397734at2"/>
<comment type="caution">
    <text evidence="8">The sequence shown here is derived from an EMBL/GenBank/DDBJ whole genome shotgun (WGS) entry which is preliminary data.</text>
</comment>
<reference evidence="9" key="1">
    <citation type="journal article" date="2020" name="Int. J. Syst. Evol. Microbiol.">
        <title>Alteromonas alba sp. nov., a marine bacterium isolated from the seawater of the West Pacific Ocean.</title>
        <authorList>
            <person name="Sun C."/>
            <person name="Wu Y.-H."/>
            <person name="Xamxidin M."/>
            <person name="Cheng H."/>
            <person name="Xu X.-W."/>
        </authorList>
    </citation>
    <scope>NUCLEOTIDE SEQUENCE [LARGE SCALE GENOMIC DNA]</scope>
    <source>
        <strain evidence="9">190</strain>
    </source>
</reference>
<comment type="similarity">
    <text evidence="2">Belongs to the UPF0719 family.</text>
</comment>
<feature type="transmembrane region" description="Helical" evidence="7">
    <location>
        <begin position="201"/>
        <end position="225"/>
    </location>
</feature>
<name>A0A2S9V6H5_9ALTE</name>
<dbReference type="AlphaFoldDB" id="A0A2S9V6H5"/>